<dbReference type="CDD" id="cd07944">
    <property type="entry name" value="DRE_TIM_HOA_like"/>
    <property type="match status" value="1"/>
</dbReference>
<dbReference type="PANTHER" id="PTHR10277">
    <property type="entry name" value="HOMOCITRATE SYNTHASE-RELATED"/>
    <property type="match status" value="1"/>
</dbReference>
<dbReference type="Proteomes" id="UP000547528">
    <property type="component" value="Unassembled WGS sequence"/>
</dbReference>
<dbReference type="InterPro" id="IPR050073">
    <property type="entry name" value="2-IPM_HCS-like"/>
</dbReference>
<evidence type="ECO:0000313" key="4">
    <source>
        <dbReference type="Proteomes" id="UP000547528"/>
    </source>
</evidence>
<evidence type="ECO:0000259" key="2">
    <source>
        <dbReference type="PROSITE" id="PS50991"/>
    </source>
</evidence>
<dbReference type="PANTHER" id="PTHR10277:SF9">
    <property type="entry name" value="2-ISOPROPYLMALATE SYNTHASE 1, CHLOROPLASTIC-RELATED"/>
    <property type="match status" value="1"/>
</dbReference>
<dbReference type="PROSITE" id="PS50991">
    <property type="entry name" value="PYR_CT"/>
    <property type="match status" value="1"/>
</dbReference>
<keyword evidence="3" id="KW-0456">Lyase</keyword>
<feature type="domain" description="Pyruvate carboxyltransferase" evidence="2">
    <location>
        <begin position="1"/>
        <end position="260"/>
    </location>
</feature>
<dbReference type="EMBL" id="JACIBT010000002">
    <property type="protein sequence ID" value="MBB3667606.1"/>
    <property type="molecule type" value="Genomic_DNA"/>
</dbReference>
<keyword evidence="4" id="KW-1185">Reference proteome</keyword>
<dbReference type="InterPro" id="IPR013785">
    <property type="entry name" value="Aldolase_TIM"/>
</dbReference>
<comment type="caution">
    <text evidence="3">The sequence shown here is derived from an EMBL/GenBank/DDBJ whole genome shotgun (WGS) entry which is preliminary data.</text>
</comment>
<dbReference type="Gene3D" id="3.20.20.70">
    <property type="entry name" value="Aldolase class I"/>
    <property type="match status" value="1"/>
</dbReference>
<keyword evidence="1" id="KW-0464">Manganese</keyword>
<dbReference type="SUPFAM" id="SSF51569">
    <property type="entry name" value="Aldolase"/>
    <property type="match status" value="1"/>
</dbReference>
<evidence type="ECO:0000313" key="3">
    <source>
        <dbReference type="EMBL" id="MBB3667606.1"/>
    </source>
</evidence>
<dbReference type="EC" id="4.1.3.39" evidence="3"/>
<dbReference type="AlphaFoldDB" id="A0A7W5U1Q4"/>
<proteinExistence type="predicted"/>
<evidence type="ECO:0000256" key="1">
    <source>
        <dbReference type="ARBA" id="ARBA00023211"/>
    </source>
</evidence>
<sequence length="533" mass="58568">MIFLDCTLRDGGYYNAWDFPEALVLDYLDAMKHSGVDAVELGLRSLKTTGFAGASAYTTDDYLRGLPLPTGLMVGVMVNAAELVGDTPREEVLERLFPASAEDSPVDLVRIASHVHEFEQALPAVNWLKTKGYKVGFNLMQVADRSEREVKELARKATQCPMDALYFADSFGSMSPDQAAQIIQWMRSEWDGPLGIHTHENMGLALSNVLRAIDEGVTWVDATVTGMGRGPGNAKTEEVAIEMAALRGQQPNLVPLMSLIRKHFKPMQKRHGWGKNPYYYLAGKYGIHPTYIQTMLSDSRYDEEDVLSVINHLRSEGGKKYNATTLENARHFYGKAPRGSWRPTERFSGREVLVLGAGPAVHDHQHAIESFIRRRQPLVVALNTQSSVSADLIDLRVASHPVRLLADSAKHAELPQPLVAPVSMLPDEVRETLDGQEVLDFGLSVDTAEHVSFGETHCVMPSALVIGYALALATSGSAERILLAGFDGYGAGDPRDQEMQSLIEAYQAHADSLPLTAITPTHYGVHTESVYAL</sequence>
<dbReference type="InterPro" id="IPR000891">
    <property type="entry name" value="PYR_CT"/>
</dbReference>
<gene>
    <name evidence="3" type="ORF">FHX47_001225</name>
</gene>
<protein>
    <submittedName>
        <fullName evidence="3">4-hydroxy 2-oxovalerate aldolase</fullName>
        <ecNumber evidence="3">4.1.3.39</ecNumber>
    </submittedName>
</protein>
<dbReference type="RefSeq" id="WP_183358018.1">
    <property type="nucleotide sequence ID" value="NZ_BAABKR010000001.1"/>
</dbReference>
<name>A0A7W5U1Q4_9MICC</name>
<dbReference type="Pfam" id="PF00682">
    <property type="entry name" value="HMGL-like"/>
    <property type="match status" value="1"/>
</dbReference>
<accession>A0A7W5U1Q4</accession>
<dbReference type="GO" id="GO:0003852">
    <property type="term" value="F:2-isopropylmalate synthase activity"/>
    <property type="evidence" value="ECO:0007669"/>
    <property type="project" value="TreeGrafter"/>
</dbReference>
<dbReference type="GO" id="GO:0008701">
    <property type="term" value="F:4-hydroxy-2-oxovalerate aldolase activity"/>
    <property type="evidence" value="ECO:0007669"/>
    <property type="project" value="UniProtKB-EC"/>
</dbReference>
<organism evidence="3 4">
    <name type="scientific">Garicola koreensis</name>
    <dbReference type="NCBI Taxonomy" id="1262554"/>
    <lineage>
        <taxon>Bacteria</taxon>
        <taxon>Bacillati</taxon>
        <taxon>Actinomycetota</taxon>
        <taxon>Actinomycetes</taxon>
        <taxon>Micrococcales</taxon>
        <taxon>Micrococcaceae</taxon>
        <taxon>Garicola</taxon>
    </lineage>
</organism>
<reference evidence="3 4" key="1">
    <citation type="submission" date="2020-08" db="EMBL/GenBank/DDBJ databases">
        <title>Sequencing the genomes of 1000 actinobacteria strains.</title>
        <authorList>
            <person name="Klenk H.-P."/>
        </authorList>
    </citation>
    <scope>NUCLEOTIDE SEQUENCE [LARGE SCALE GENOMIC DNA]</scope>
    <source>
        <strain evidence="3 4">DSM 28238</strain>
    </source>
</reference>
<dbReference type="GO" id="GO:0009098">
    <property type="term" value="P:L-leucine biosynthetic process"/>
    <property type="evidence" value="ECO:0007669"/>
    <property type="project" value="TreeGrafter"/>
</dbReference>